<dbReference type="EMBL" id="AP018203">
    <property type="protein sequence ID" value="BAY58323.1"/>
    <property type="molecule type" value="Genomic_DNA"/>
</dbReference>
<reference evidence="2 3" key="1">
    <citation type="submission" date="2017-06" db="EMBL/GenBank/DDBJ databases">
        <title>Genome sequencing of cyanobaciteial culture collection at National Institute for Environmental Studies (NIES).</title>
        <authorList>
            <person name="Hirose Y."/>
            <person name="Shimura Y."/>
            <person name="Fujisawa T."/>
            <person name="Nakamura Y."/>
            <person name="Kawachi M."/>
        </authorList>
    </citation>
    <scope>NUCLEOTIDE SEQUENCE [LARGE SCALE GENOMIC DNA]</scope>
    <source>
        <strain evidence="2 3">NIES-2135</strain>
    </source>
</reference>
<keyword evidence="3" id="KW-1185">Reference proteome</keyword>
<organism evidence="2 3">
    <name type="scientific">Leptolyngbya boryana NIES-2135</name>
    <dbReference type="NCBI Taxonomy" id="1973484"/>
    <lineage>
        <taxon>Bacteria</taxon>
        <taxon>Bacillati</taxon>
        <taxon>Cyanobacteriota</taxon>
        <taxon>Cyanophyceae</taxon>
        <taxon>Leptolyngbyales</taxon>
        <taxon>Leptolyngbyaceae</taxon>
        <taxon>Leptolyngbya group</taxon>
        <taxon>Leptolyngbya</taxon>
    </lineage>
</organism>
<protein>
    <recommendedName>
        <fullName evidence="1">Putative restriction endonuclease domain-containing protein</fullName>
    </recommendedName>
</protein>
<dbReference type="CDD" id="cd06260">
    <property type="entry name" value="DUF820-like"/>
    <property type="match status" value="1"/>
</dbReference>
<dbReference type="SUPFAM" id="SSF52980">
    <property type="entry name" value="Restriction endonuclease-like"/>
    <property type="match status" value="1"/>
</dbReference>
<evidence type="ECO:0000313" key="3">
    <source>
        <dbReference type="Proteomes" id="UP000217895"/>
    </source>
</evidence>
<name>A0A1Z4JNU4_LEPBY</name>
<accession>A0A1Z4JNU4</accession>
<dbReference type="InterPro" id="IPR008538">
    <property type="entry name" value="Uma2"/>
</dbReference>
<proteinExistence type="predicted"/>
<evidence type="ECO:0000259" key="1">
    <source>
        <dbReference type="Pfam" id="PF05685"/>
    </source>
</evidence>
<dbReference type="InterPro" id="IPR011335">
    <property type="entry name" value="Restrct_endonuc-II-like"/>
</dbReference>
<feature type="domain" description="Putative restriction endonuclease" evidence="1">
    <location>
        <begin position="11"/>
        <end position="169"/>
    </location>
</feature>
<evidence type="ECO:0000313" key="2">
    <source>
        <dbReference type="EMBL" id="BAY58323.1"/>
    </source>
</evidence>
<dbReference type="Proteomes" id="UP000217895">
    <property type="component" value="Chromosome"/>
</dbReference>
<dbReference type="InterPro" id="IPR012296">
    <property type="entry name" value="Nuclease_put_TT1808"/>
</dbReference>
<dbReference type="PANTHER" id="PTHR36558">
    <property type="entry name" value="GLR1098 PROTEIN"/>
    <property type="match status" value="1"/>
</dbReference>
<sequence length="204" mass="23678">MVASPQFSLSPEEYLEWEERQEIRYEYLEGEVYPMTGGTLPYSEIAVNFVTVLKSHLRGHGCRVFSSDAKVRISEKGPFFYPDATVTCDERDRTALKFAEHPCMIAEVLSPTTESYDRGKKFAKYRQLKSLKEYVLISSDTINVEIFRLNEKEKWELTAYAEGDEIELTSINYKFPIELLYEDIMLVPAEEEESRSLILEVQDL</sequence>
<gene>
    <name evidence="2" type="ORF">NIES2135_51960</name>
</gene>
<dbReference type="AlphaFoldDB" id="A0A1Z4JNU4"/>
<dbReference type="PANTHER" id="PTHR36558:SF1">
    <property type="entry name" value="RESTRICTION ENDONUCLEASE DOMAIN-CONTAINING PROTEIN-RELATED"/>
    <property type="match status" value="1"/>
</dbReference>
<dbReference type="Gene3D" id="3.90.1570.10">
    <property type="entry name" value="tt1808, chain A"/>
    <property type="match status" value="1"/>
</dbReference>
<dbReference type="Pfam" id="PF05685">
    <property type="entry name" value="Uma2"/>
    <property type="match status" value="1"/>
</dbReference>